<dbReference type="RefSeq" id="WP_378198919.1">
    <property type="nucleotide sequence ID" value="NZ_JBHLZP010000057.1"/>
</dbReference>
<accession>A0ABV5YCE6</accession>
<dbReference type="EMBL" id="JBHLZP010000057">
    <property type="protein sequence ID" value="MFB9832708.1"/>
    <property type="molecule type" value="Genomic_DNA"/>
</dbReference>
<comment type="caution">
    <text evidence="1">The sequence shown here is derived from an EMBL/GenBank/DDBJ whole genome shotgun (WGS) entry which is preliminary data.</text>
</comment>
<keyword evidence="2" id="KW-1185">Reference proteome</keyword>
<gene>
    <name evidence="1" type="ORF">ACFFNX_10975</name>
</gene>
<reference evidence="1 2" key="1">
    <citation type="submission" date="2024-09" db="EMBL/GenBank/DDBJ databases">
        <authorList>
            <person name="Sun Q."/>
            <person name="Mori K."/>
        </authorList>
    </citation>
    <scope>NUCLEOTIDE SEQUENCE [LARGE SCALE GENOMIC DNA]</scope>
    <source>
        <strain evidence="1 2">TBRC 0563</strain>
    </source>
</reference>
<organism evidence="1 2">
    <name type="scientific">Actinoallomurus acaciae</name>
    <dbReference type="NCBI Taxonomy" id="502577"/>
    <lineage>
        <taxon>Bacteria</taxon>
        <taxon>Bacillati</taxon>
        <taxon>Actinomycetota</taxon>
        <taxon>Actinomycetes</taxon>
        <taxon>Streptosporangiales</taxon>
        <taxon>Thermomonosporaceae</taxon>
        <taxon>Actinoallomurus</taxon>
    </lineage>
</organism>
<proteinExistence type="predicted"/>
<evidence type="ECO:0008006" key="3">
    <source>
        <dbReference type="Google" id="ProtNLM"/>
    </source>
</evidence>
<sequence>MSVMVDRYGRRVEVIRLDRGHGPQQWIRVSWRRVLLGPGTPGLGKGYYRSAAAALAHVDVGSVVEVIELRR</sequence>
<protein>
    <recommendedName>
        <fullName evidence="3">DUF1905 domain-containing protein</fullName>
    </recommendedName>
</protein>
<dbReference type="Proteomes" id="UP001589627">
    <property type="component" value="Unassembled WGS sequence"/>
</dbReference>
<evidence type="ECO:0000313" key="1">
    <source>
        <dbReference type="EMBL" id="MFB9832708.1"/>
    </source>
</evidence>
<evidence type="ECO:0000313" key="2">
    <source>
        <dbReference type="Proteomes" id="UP001589627"/>
    </source>
</evidence>
<name>A0ABV5YCE6_9ACTN</name>